<evidence type="ECO:0000313" key="1">
    <source>
        <dbReference type="EMBL" id="MCC2240834.1"/>
    </source>
</evidence>
<protein>
    <recommendedName>
        <fullName evidence="3">Bacterial repeat domain-containing protein</fullName>
    </recommendedName>
</protein>
<evidence type="ECO:0008006" key="3">
    <source>
        <dbReference type="Google" id="ProtNLM"/>
    </source>
</evidence>
<organism evidence="1 2">
    <name type="scientific">Roseburia amylophila</name>
    <dbReference type="NCBI Taxonomy" id="2981794"/>
    <lineage>
        <taxon>Bacteria</taxon>
        <taxon>Bacillati</taxon>
        <taxon>Bacillota</taxon>
        <taxon>Clostridia</taxon>
        <taxon>Lachnospirales</taxon>
        <taxon>Lachnospiraceae</taxon>
        <taxon>Roseburia</taxon>
    </lineage>
</organism>
<evidence type="ECO:0000313" key="2">
    <source>
        <dbReference type="Proteomes" id="UP001198893"/>
    </source>
</evidence>
<reference evidence="1" key="1">
    <citation type="submission" date="2021-10" db="EMBL/GenBank/DDBJ databases">
        <title>Anaerobic single-cell dispensing facilitates the cultivation of human gut bacteria.</title>
        <authorList>
            <person name="Afrizal A."/>
        </authorList>
    </citation>
    <scope>NUCLEOTIDE SEQUENCE</scope>
    <source>
        <strain evidence="1">CLA-AA-H204</strain>
    </source>
</reference>
<dbReference type="Proteomes" id="UP001198893">
    <property type="component" value="Unassembled WGS sequence"/>
</dbReference>
<dbReference type="RefSeq" id="WP_227709408.1">
    <property type="nucleotide sequence ID" value="NZ_JAJEQW010000001.1"/>
</dbReference>
<gene>
    <name evidence="1" type="ORF">LKD47_00780</name>
</gene>
<name>A0AAW4WJE5_9FIRM</name>
<proteinExistence type="predicted"/>
<dbReference type="AlphaFoldDB" id="A0AAW4WJE5"/>
<sequence length="291" mass="32129">MKKKIWAAALICIVVLGMLDGCGPKEKDTDKEAAGNTETEAVEGLHATETETEAQGNLKEDTWYVSSGMYQHKMETEENTAVIKNVNVYNMAGTMDGETFVQASDFTNHLNQAEYEISWNRTEADEEGNTVYTVTLSAKIPWNGIQTDAEAYIEYEDISLVDATTGMVLPQHVAATDSSMAMMAEVACAGTTYQVAATEDTETTFGDWTVEDGSEYPMVTYYEIKETYKVTAPAEYKGLLFVLQTQRTAEEYENGIVKGLGTDEAHTFDGTINDGSVAIELDRDYEYINAE</sequence>
<comment type="caution">
    <text evidence="1">The sequence shown here is derived from an EMBL/GenBank/DDBJ whole genome shotgun (WGS) entry which is preliminary data.</text>
</comment>
<accession>A0AAW4WJE5</accession>
<dbReference type="EMBL" id="JAJEQW010000001">
    <property type="protein sequence ID" value="MCC2240834.1"/>
    <property type="molecule type" value="Genomic_DNA"/>
</dbReference>